<dbReference type="STRING" id="697282.Mettu_1833"/>
<feature type="domain" description="Alpha-D-phosphohexomutase C-terminal" evidence="12">
    <location>
        <begin position="792"/>
        <end position="867"/>
    </location>
</feature>
<dbReference type="AlphaFoldDB" id="G3IVY8"/>
<dbReference type="InterPro" id="IPR016066">
    <property type="entry name" value="A-D-PHexomutase_CS"/>
</dbReference>
<dbReference type="EMBL" id="JH109152">
    <property type="protein sequence ID" value="EGW22995.1"/>
    <property type="molecule type" value="Genomic_DNA"/>
</dbReference>
<evidence type="ECO:0000259" key="14">
    <source>
        <dbReference type="Pfam" id="PF02879"/>
    </source>
</evidence>
<keyword evidence="11" id="KW-0472">Membrane</keyword>
<dbReference type="GO" id="GO:0000287">
    <property type="term" value="F:magnesium ion binding"/>
    <property type="evidence" value="ECO:0007669"/>
    <property type="project" value="InterPro"/>
</dbReference>
<comment type="similarity">
    <text evidence="4">Belongs to the phosphohexose mutase family.</text>
</comment>
<dbReference type="SUPFAM" id="SSF53738">
    <property type="entry name" value="Phosphoglucomutase, first 3 domains"/>
    <property type="match status" value="3"/>
</dbReference>
<feature type="domain" description="Alpha-D-phosphohexomutase alpha/beta/alpha" evidence="14">
    <location>
        <begin position="584"/>
        <end position="672"/>
    </location>
</feature>
<dbReference type="GO" id="GO:1901137">
    <property type="term" value="P:carbohydrate derivative biosynthetic process"/>
    <property type="evidence" value="ECO:0007669"/>
    <property type="project" value="UniProtKB-ARBA"/>
</dbReference>
<keyword evidence="6" id="KW-0597">Phosphoprotein</keyword>
<evidence type="ECO:0000256" key="8">
    <source>
        <dbReference type="ARBA" id="ARBA00022842"/>
    </source>
</evidence>
<keyword evidence="11" id="KW-0812">Transmembrane</keyword>
<name>G3IVY8_METTV</name>
<dbReference type="Pfam" id="PF02879">
    <property type="entry name" value="PGM_PMM_II"/>
    <property type="match status" value="1"/>
</dbReference>
<evidence type="ECO:0000256" key="4">
    <source>
        <dbReference type="ARBA" id="ARBA00010231"/>
    </source>
</evidence>
<dbReference type="InterPro" id="IPR005846">
    <property type="entry name" value="A-D-PHexomutase_a/b/a-III"/>
</dbReference>
<dbReference type="PANTHER" id="PTHR43771">
    <property type="entry name" value="PHOSPHOMANNOMUTASE"/>
    <property type="match status" value="1"/>
</dbReference>
<dbReference type="PANTHER" id="PTHR43771:SF2">
    <property type="entry name" value="PHOSPHOMANNOMUTASE_PHOSPHOGLUCOMUTASE"/>
    <property type="match status" value="1"/>
</dbReference>
<evidence type="ECO:0000256" key="2">
    <source>
        <dbReference type="ARBA" id="ARBA00001946"/>
    </source>
</evidence>
<dbReference type="Pfam" id="PF00408">
    <property type="entry name" value="PGM_PMM_IV"/>
    <property type="match status" value="1"/>
</dbReference>
<reference evidence="16 17" key="1">
    <citation type="submission" date="2011-06" db="EMBL/GenBank/DDBJ databases">
        <title>Genomic sequence of Methylobacter tundripaludum SV96.</title>
        <authorList>
            <consortium name="US DOE Joint Genome Institute"/>
            <person name="Lucas S."/>
            <person name="Han J."/>
            <person name="Lapidus A."/>
            <person name="Cheng J.-F."/>
            <person name="Goodwin L."/>
            <person name="Pitluck S."/>
            <person name="Held B."/>
            <person name="Detter J.C."/>
            <person name="Han C."/>
            <person name="Tapia R."/>
            <person name="Land M."/>
            <person name="Hauser L."/>
            <person name="Kyrpides N."/>
            <person name="Ivanova N."/>
            <person name="Ovchinnikova G."/>
            <person name="Pagani I."/>
            <person name="Klotz M.G."/>
            <person name="Dispirito A.A."/>
            <person name="Murrell J.C."/>
            <person name="Dunfield P."/>
            <person name="Kalyuzhnaya M.G."/>
            <person name="Svenning M."/>
            <person name="Trotsenko Y.A."/>
            <person name="Stein L.Y."/>
            <person name="Woyke T."/>
        </authorList>
    </citation>
    <scope>NUCLEOTIDE SEQUENCE [LARGE SCALE GENOMIC DNA]</scope>
    <source>
        <strain evidence="17">ATCC BAA-1195 / DSM 17260 / SV96</strain>
    </source>
</reference>
<keyword evidence="8" id="KW-0460">Magnesium</keyword>
<dbReference type="PROSITE" id="PS00710">
    <property type="entry name" value="PGM_PMM"/>
    <property type="match status" value="1"/>
</dbReference>
<comment type="cofactor">
    <cofactor evidence="2">
        <name>Mg(2+)</name>
        <dbReference type="ChEBI" id="CHEBI:18420"/>
    </cofactor>
</comment>
<dbReference type="GO" id="GO:0005975">
    <property type="term" value="P:carbohydrate metabolic process"/>
    <property type="evidence" value="ECO:0007669"/>
    <property type="project" value="InterPro"/>
</dbReference>
<protein>
    <recommendedName>
        <fullName evidence="5">phosphomannomutase</fullName>
        <ecNumber evidence="5">5.4.2.8</ecNumber>
    </recommendedName>
</protein>
<dbReference type="eggNOG" id="COG1109">
    <property type="taxonomic scope" value="Bacteria"/>
</dbReference>
<dbReference type="Gene3D" id="3.40.120.10">
    <property type="entry name" value="Alpha-D-Glucose-1,6-Bisphosphate, subunit A, domain 3"/>
    <property type="match status" value="3"/>
</dbReference>
<evidence type="ECO:0000256" key="7">
    <source>
        <dbReference type="ARBA" id="ARBA00022723"/>
    </source>
</evidence>
<dbReference type="InterPro" id="IPR005845">
    <property type="entry name" value="A-D-PHexomutase_a/b/a-II"/>
</dbReference>
<organism evidence="16 17">
    <name type="scientific">Methylobacter tundripaludum (strain ATCC BAA-1195 / DSM 17260 / SV96)</name>
    <dbReference type="NCBI Taxonomy" id="697282"/>
    <lineage>
        <taxon>Bacteria</taxon>
        <taxon>Pseudomonadati</taxon>
        <taxon>Pseudomonadota</taxon>
        <taxon>Gammaproteobacteria</taxon>
        <taxon>Methylococcales</taxon>
        <taxon>Methylococcaceae</taxon>
        <taxon>Methylobacter</taxon>
    </lineage>
</organism>
<dbReference type="FunFam" id="3.40.120.10:FF:000001">
    <property type="entry name" value="Phosphoglucosamine mutase"/>
    <property type="match status" value="1"/>
</dbReference>
<evidence type="ECO:0000259" key="13">
    <source>
        <dbReference type="Pfam" id="PF02878"/>
    </source>
</evidence>
<dbReference type="InterPro" id="IPR016055">
    <property type="entry name" value="A-D-PHexomutase_a/b/a-I/II/III"/>
</dbReference>
<dbReference type="GO" id="GO:0004615">
    <property type="term" value="F:phosphomannomutase activity"/>
    <property type="evidence" value="ECO:0007669"/>
    <property type="project" value="UniProtKB-EC"/>
</dbReference>
<dbReference type="InterPro" id="IPR036900">
    <property type="entry name" value="A-D-PHexomutase_C_sf"/>
</dbReference>
<keyword evidence="11" id="KW-1133">Transmembrane helix</keyword>
<comment type="pathway">
    <text evidence="3">Nucleotide-sugar biosynthesis; GDP-alpha-D-mannose biosynthesis; alpha-D-mannose 1-phosphate from D-fructose 6-phosphate: step 2/2.</text>
</comment>
<evidence type="ECO:0000256" key="11">
    <source>
        <dbReference type="SAM" id="Phobius"/>
    </source>
</evidence>
<evidence type="ECO:0000256" key="9">
    <source>
        <dbReference type="ARBA" id="ARBA00023235"/>
    </source>
</evidence>
<evidence type="ECO:0000313" key="17">
    <source>
        <dbReference type="Proteomes" id="UP000004664"/>
    </source>
</evidence>
<feature type="region of interest" description="Disordered" evidence="10">
    <location>
        <begin position="380"/>
        <end position="403"/>
    </location>
</feature>
<dbReference type="OrthoDB" id="9803322at2"/>
<evidence type="ECO:0000259" key="12">
    <source>
        <dbReference type="Pfam" id="PF00408"/>
    </source>
</evidence>
<evidence type="ECO:0000256" key="1">
    <source>
        <dbReference type="ARBA" id="ARBA00000586"/>
    </source>
</evidence>
<keyword evidence="9 16" id="KW-0413">Isomerase</keyword>
<dbReference type="InterPro" id="IPR005843">
    <property type="entry name" value="A-D-PHexomutase_C"/>
</dbReference>
<dbReference type="SUPFAM" id="SSF55957">
    <property type="entry name" value="Phosphoglucomutase, C-terminal domain"/>
    <property type="match status" value="1"/>
</dbReference>
<dbReference type="PRINTS" id="PR00509">
    <property type="entry name" value="PGMPMM"/>
</dbReference>
<dbReference type="RefSeq" id="WP_006891034.1">
    <property type="nucleotide sequence ID" value="NZ_JH109152.1"/>
</dbReference>
<dbReference type="EC" id="5.4.2.8" evidence="5"/>
<keyword evidence="17" id="KW-1185">Reference proteome</keyword>
<comment type="catalytic activity">
    <reaction evidence="1">
        <text>alpha-D-mannose 1-phosphate = D-mannose 6-phosphate</text>
        <dbReference type="Rhea" id="RHEA:11140"/>
        <dbReference type="ChEBI" id="CHEBI:58409"/>
        <dbReference type="ChEBI" id="CHEBI:58735"/>
        <dbReference type="EC" id="5.4.2.8"/>
    </reaction>
</comment>
<feature type="transmembrane region" description="Helical" evidence="11">
    <location>
        <begin position="234"/>
        <end position="256"/>
    </location>
</feature>
<gene>
    <name evidence="16" type="ORF">Mettu_1833</name>
</gene>
<dbReference type="InterPro" id="IPR005844">
    <property type="entry name" value="A-D-PHexomutase_a/b/a-I"/>
</dbReference>
<dbReference type="Gene3D" id="3.30.310.50">
    <property type="entry name" value="Alpha-D-phosphohexomutase, C-terminal domain"/>
    <property type="match status" value="1"/>
</dbReference>
<dbReference type="InterPro" id="IPR005841">
    <property type="entry name" value="Alpha-D-phosphohexomutase_SF"/>
</dbReference>
<evidence type="ECO:0000313" key="16">
    <source>
        <dbReference type="EMBL" id="EGW22995.1"/>
    </source>
</evidence>
<feature type="domain" description="Alpha-D-phosphohexomutase alpha/beta/alpha" evidence="13">
    <location>
        <begin position="428"/>
        <end position="556"/>
    </location>
</feature>
<dbReference type="Pfam" id="PF02880">
    <property type="entry name" value="PGM_PMM_III"/>
    <property type="match status" value="1"/>
</dbReference>
<sequence>MVRLFSLLSAFAVLMILTAGTGVYWISATQIAQSKQDATAAVAKSVALGITAQIKLLTDTLEKMAQDPEVLAAVTSADTARTHTVAAELERHLPGVLKVRLLLPGISELDDKSVPKMGYADLDMVRETFTKNQLPAIQGDVGPDRHLAITRRIMQNDQAVGVILASLNYDFISKTVQAAELKDGYLELKQATLVLGAAGQPVGAEQGDDVPIKVANTGWELHYRYDNSVNSSGLTVIASITALSALLALLAFFMGYRKLSSLLTHDLGSVLKAFKDLMTNKLQGNYPVKLPEMHAVISTLSQFKRVMDNQDSYVADDNNIADFGMRGFFDDFGDGLTATAPGSLTALPPAMKIKSEATPPKTANDGIDARAVAEAEQRLEQSPKAQTDGVNFNKPAAATSKPEAVEKTVPDFFDMPLSTKKTADTGVIFRAYDIRGIVGKTLTKEVVYDIGRALGTQAKELGCKTIVVGRDGRTSSPALAEALTKGIITTGLNVLDIGMIPTPVLYFVARHTEGRSGVMITGSHNPADYNGLKMVINGETLADERIQQLKTCIDNQAYATGKPGGIEQNSQFSNEYIGIISEDIHIARPMTVVLDCGNGVAGELGPMLLKTLGCEVKELFCDIDGTFPNHHPDPSNPKNLSELIATVKHYKADIGIAFDGDGDRLGVVDSNGKIIWPDRQMMLFAKDVLAGKPGSEIIYDVKCTRHLADQIVKYGGKPTLWKTGHSLMKAKLKETGAKLAGEMSGHIFFNDRWFGFDDALYSAARLLEILSRDTRNSAEVFADFPDSINTPELNVVLEEGENFTFMDGLLAAAHFSDGKITDIDGMRVDFPDGWGLVRASNTTPSLVIRFEADSEAAMSGIQEQFRQLMKKIKPDIVLPF</sequence>
<dbReference type="CDD" id="cd03089">
    <property type="entry name" value="PMM_PGM"/>
    <property type="match status" value="1"/>
</dbReference>
<evidence type="ECO:0000256" key="10">
    <source>
        <dbReference type="SAM" id="MobiDB-lite"/>
    </source>
</evidence>
<proteinExistence type="inferred from homology"/>
<accession>G3IVY8</accession>
<evidence type="ECO:0000256" key="6">
    <source>
        <dbReference type="ARBA" id="ARBA00022553"/>
    </source>
</evidence>
<keyword evidence="7" id="KW-0479">Metal-binding</keyword>
<evidence type="ECO:0000259" key="15">
    <source>
        <dbReference type="Pfam" id="PF02880"/>
    </source>
</evidence>
<evidence type="ECO:0000256" key="3">
    <source>
        <dbReference type="ARBA" id="ARBA00004699"/>
    </source>
</evidence>
<dbReference type="Pfam" id="PF02878">
    <property type="entry name" value="PGM_PMM_I"/>
    <property type="match status" value="1"/>
</dbReference>
<evidence type="ECO:0000256" key="5">
    <source>
        <dbReference type="ARBA" id="ARBA00012730"/>
    </source>
</evidence>
<dbReference type="Proteomes" id="UP000004664">
    <property type="component" value="Unassembled WGS sequence"/>
</dbReference>
<feature type="domain" description="Alpha-D-phosphohexomutase alpha/beta/alpha" evidence="15">
    <location>
        <begin position="677"/>
        <end position="784"/>
    </location>
</feature>
<dbReference type="HOGENOM" id="CLU_013562_0_1_6"/>